<feature type="compositionally biased region" description="Basic residues" evidence="1">
    <location>
        <begin position="1458"/>
        <end position="1468"/>
    </location>
</feature>
<dbReference type="Proteomes" id="UP001218188">
    <property type="component" value="Unassembled WGS sequence"/>
</dbReference>
<dbReference type="InterPro" id="IPR005062">
    <property type="entry name" value="SAC3/GANP/THP3_conserved"/>
</dbReference>
<feature type="compositionally biased region" description="Polar residues" evidence="1">
    <location>
        <begin position="1506"/>
        <end position="1531"/>
    </location>
</feature>
<feature type="compositionally biased region" description="Low complexity" evidence="1">
    <location>
        <begin position="685"/>
        <end position="712"/>
    </location>
</feature>
<feature type="region of interest" description="Disordered" evidence="1">
    <location>
        <begin position="1"/>
        <end position="92"/>
    </location>
</feature>
<feature type="compositionally biased region" description="Polar residues" evidence="1">
    <location>
        <begin position="615"/>
        <end position="639"/>
    </location>
</feature>
<evidence type="ECO:0000313" key="3">
    <source>
        <dbReference type="EMBL" id="KAJ7039915.1"/>
    </source>
</evidence>
<feature type="region of interest" description="Disordered" evidence="1">
    <location>
        <begin position="893"/>
        <end position="946"/>
    </location>
</feature>
<feature type="compositionally biased region" description="Low complexity" evidence="1">
    <location>
        <begin position="647"/>
        <end position="660"/>
    </location>
</feature>
<keyword evidence="4" id="KW-1185">Reference proteome</keyword>
<feature type="compositionally biased region" description="Low complexity" evidence="1">
    <location>
        <begin position="832"/>
        <end position="845"/>
    </location>
</feature>
<evidence type="ECO:0000259" key="2">
    <source>
        <dbReference type="Pfam" id="PF03399"/>
    </source>
</evidence>
<dbReference type="PANTHER" id="PTHR12436:SF3">
    <property type="entry name" value="GERMINAL-CENTER ASSOCIATED NUCLEAR PROTEIN"/>
    <property type="match status" value="1"/>
</dbReference>
<feature type="compositionally biased region" description="Acidic residues" evidence="1">
    <location>
        <begin position="1028"/>
        <end position="1037"/>
    </location>
</feature>
<evidence type="ECO:0000256" key="1">
    <source>
        <dbReference type="SAM" id="MobiDB-lite"/>
    </source>
</evidence>
<dbReference type="Gene3D" id="1.25.40.990">
    <property type="match status" value="1"/>
</dbReference>
<feature type="compositionally biased region" description="Basic and acidic residues" evidence="1">
    <location>
        <begin position="927"/>
        <end position="946"/>
    </location>
</feature>
<dbReference type="GO" id="GO:0005737">
    <property type="term" value="C:cytoplasm"/>
    <property type="evidence" value="ECO:0007669"/>
    <property type="project" value="TreeGrafter"/>
</dbReference>
<sequence length="1554" mass="168517">MEISAHPRRGNEVRGVHDFGARRGRNKQWVAHGAEQPSRSASTTPGPSDAERRDRGHGRGRGLVHPPRANGAHVQSTSRGVPPTESPTPIPAFDDPVLETQEEREKFYQELVKQREIERKTAIATGKMDDPLVPKRLEDAISIVGTCMDMCPRFERYRRERENNLFEWETIPGTKRVDHKRAVKMYERAAGDKTLPSDLRPPHVLKGTLDYLFHDLLPRGGFSPTFNFIRDRSRSVRNDFTMQHNTGPLAMECHERCARFHILALYLERDREGFSIALEEQQLMNTLQSLKEFYNDQCATYQSPAELEMRIYHRLIHIRDQIERPEPVPLSQDVAEHPMYKLTTAFRAHVQEKSKPITKTSQLRVDAESMRIFGELAGEMMGPGGGGKGMVFLVACLLERLFGKGTVEDIEDIRGGASWGDIIDGTTGTAAVEEESQAHVEEVDVDELADDLTDQDEIDFGVVDEDQDQAMQSPAPTPLKPSASGWLAENFGPTPGASVFGPPSTTAFGPPSSTAPAPASAFANLGAAAPGTSVFNNSAFARKSVFADASPSPFGVIPNTATTNGGAPSHQNQNEGINSFRPVSQAEASSSSLPASTTTSTNSAPSNGFAVPPRVQNNPFLPASNAGNNNSPFLATVSSPPLPAEPAPSANNNNNNIFAPTPKPATIDFTDKGKGKAADLFSWGASPSPSTSSAPLNPMAPDFTPPSSSSSVFVPPTAAAKPVFGVTPIPLFNGFPTSTSTSASSSFSLPAATTKPPANPPLAKIDTTPPVITTTTAVAGPLSPMTPGNPPPLGRVQPISLPSTPTISGPPIPTFLGGLGNRSLLSDGVGASPSQSSPVTQPTPSKATNPLLGFLKNSLQTSNLGSGASGSGASGSGMLSPLVIGSPSSTPLKHSFLPVKPPLHRADSSGGSSASGLRAVSPLRLNGDIKGKGKARAVEESDPAEERDLEARALRFEQRGLAVRRCLAMWQKRTTDRAEWAEACRQSEKYSEKVRRARERGSGVGVKRPGVAGRENGSKRFRLMGSENGEEDADMDDASSTLSVSKKRSSLRRTKYEAPRTDEDLAKRFQENKEEHARRWAQGSFLQILRSLLKSRSRSASNSPSSGFWRIWLSLNPESDATAIWLECKFDVPGSGGQWETETVFSIPVASKPPITAEGYPGVIMFECTPLEGVEDDLERKYRVLDDCSRLREVIKALPEKRHFVPSLLLFVWAAEEPASSADSTTLPADFLDMVNKLMADSVIASFRAFCVAATTTDLDRKFFEAMDSLQLDVEGRLVQSLTLRDIFKLFDPLSNSFISEWTENCSASGQFDWTLYCRLLDAGVSILNKTAFLSMSLAGLDANEHLVPAFHPDWNGMRDSESVFEAVASWLASPQLNDVAAGIIATDLQSHREMGRDFPTLAFVDHLRSLVLYQAETGLQKGHTFFVSTKDIEPSLQQHDATVQLHRSALAQAQRMSMRRSPRRRSRSLSEDTEITSSTYFNKRRRISSNFATSHEPSPSSSPPQANGRTTPSPSNSTVSLAQTDSSSAPRVTIAMLRALTKDVKNKYGRAGR</sequence>
<accession>A0AAD6T640</accession>
<reference evidence="3" key="1">
    <citation type="submission" date="2023-03" db="EMBL/GenBank/DDBJ databases">
        <title>Massive genome expansion in bonnet fungi (Mycena s.s.) driven by repeated elements and novel gene families across ecological guilds.</title>
        <authorList>
            <consortium name="Lawrence Berkeley National Laboratory"/>
            <person name="Harder C.B."/>
            <person name="Miyauchi S."/>
            <person name="Viragh M."/>
            <person name="Kuo A."/>
            <person name="Thoen E."/>
            <person name="Andreopoulos B."/>
            <person name="Lu D."/>
            <person name="Skrede I."/>
            <person name="Drula E."/>
            <person name="Henrissat B."/>
            <person name="Morin E."/>
            <person name="Kohler A."/>
            <person name="Barry K."/>
            <person name="LaButti K."/>
            <person name="Morin E."/>
            <person name="Salamov A."/>
            <person name="Lipzen A."/>
            <person name="Mereny Z."/>
            <person name="Hegedus B."/>
            <person name="Baldrian P."/>
            <person name="Stursova M."/>
            <person name="Weitz H."/>
            <person name="Taylor A."/>
            <person name="Grigoriev I.V."/>
            <person name="Nagy L.G."/>
            <person name="Martin F."/>
            <person name="Kauserud H."/>
        </authorList>
    </citation>
    <scope>NUCLEOTIDE SEQUENCE</scope>
    <source>
        <strain evidence="3">CBHHK200</strain>
    </source>
</reference>
<feature type="compositionally biased region" description="Polar residues" evidence="1">
    <location>
        <begin position="559"/>
        <end position="577"/>
    </location>
</feature>
<protein>
    <recommendedName>
        <fullName evidence="2">SAC3/GANP/THP3 conserved domain-containing protein</fullName>
    </recommendedName>
</protein>
<feature type="compositionally biased region" description="Polar residues" evidence="1">
    <location>
        <begin position="37"/>
        <end position="46"/>
    </location>
</feature>
<dbReference type="PANTHER" id="PTHR12436">
    <property type="entry name" value="80 KDA MCM3-ASSOCIATED PROTEIN"/>
    <property type="match status" value="1"/>
</dbReference>
<feature type="compositionally biased region" description="Basic and acidic residues" evidence="1">
    <location>
        <begin position="9"/>
        <end position="21"/>
    </location>
</feature>
<feature type="region of interest" description="Disordered" evidence="1">
    <location>
        <begin position="1452"/>
        <end position="1532"/>
    </location>
</feature>
<gene>
    <name evidence="3" type="ORF">C8F04DRAFT_1085319</name>
</gene>
<feature type="region of interest" description="Disordered" evidence="1">
    <location>
        <begin position="801"/>
        <end position="820"/>
    </location>
</feature>
<dbReference type="GO" id="GO:0006406">
    <property type="term" value="P:mRNA export from nucleus"/>
    <property type="evidence" value="ECO:0007669"/>
    <property type="project" value="TreeGrafter"/>
</dbReference>
<organism evidence="3 4">
    <name type="scientific">Mycena alexandri</name>
    <dbReference type="NCBI Taxonomy" id="1745969"/>
    <lineage>
        <taxon>Eukaryota</taxon>
        <taxon>Fungi</taxon>
        <taxon>Dikarya</taxon>
        <taxon>Basidiomycota</taxon>
        <taxon>Agaricomycotina</taxon>
        <taxon>Agaricomycetes</taxon>
        <taxon>Agaricomycetidae</taxon>
        <taxon>Agaricales</taxon>
        <taxon>Marasmiineae</taxon>
        <taxon>Mycenaceae</taxon>
        <taxon>Mycena</taxon>
    </lineage>
</organism>
<dbReference type="Pfam" id="PF03399">
    <property type="entry name" value="SAC3_GANP"/>
    <property type="match status" value="1"/>
</dbReference>
<feature type="region of interest" description="Disordered" evidence="1">
    <location>
        <begin position="557"/>
        <end position="712"/>
    </location>
</feature>
<dbReference type="InterPro" id="IPR045107">
    <property type="entry name" value="SAC3/GANP/THP3"/>
</dbReference>
<dbReference type="GO" id="GO:0070390">
    <property type="term" value="C:transcription export complex 2"/>
    <property type="evidence" value="ECO:0007669"/>
    <property type="project" value="TreeGrafter"/>
</dbReference>
<feature type="domain" description="SAC3/GANP/THP3 conserved" evidence="2">
    <location>
        <begin position="150"/>
        <end position="377"/>
    </location>
</feature>
<feature type="region of interest" description="Disordered" evidence="1">
    <location>
        <begin position="826"/>
        <end position="851"/>
    </location>
</feature>
<evidence type="ECO:0000313" key="4">
    <source>
        <dbReference type="Proteomes" id="UP001218188"/>
    </source>
</evidence>
<proteinExistence type="predicted"/>
<comment type="caution">
    <text evidence="3">The sequence shown here is derived from an EMBL/GenBank/DDBJ whole genome shotgun (WGS) entry which is preliminary data.</text>
</comment>
<feature type="compositionally biased region" description="Low complexity" evidence="1">
    <location>
        <begin position="584"/>
        <end position="606"/>
    </location>
</feature>
<name>A0AAD6T640_9AGAR</name>
<dbReference type="EMBL" id="JARJCM010000025">
    <property type="protein sequence ID" value="KAJ7039915.1"/>
    <property type="molecule type" value="Genomic_DNA"/>
</dbReference>
<feature type="region of interest" description="Disordered" evidence="1">
    <location>
        <begin position="1000"/>
        <end position="1057"/>
    </location>
</feature>
<feature type="region of interest" description="Disordered" evidence="1">
    <location>
        <begin position="740"/>
        <end position="768"/>
    </location>
</feature>